<name>A0A0C1V947_9CYAN</name>
<organism evidence="1">
    <name type="scientific">Lyngbya confervoides BDU141951</name>
    <dbReference type="NCBI Taxonomy" id="1574623"/>
    <lineage>
        <taxon>Bacteria</taxon>
        <taxon>Bacillati</taxon>
        <taxon>Cyanobacteriota</taxon>
        <taxon>Cyanophyceae</taxon>
        <taxon>Oscillatoriophycideae</taxon>
        <taxon>Oscillatoriales</taxon>
        <taxon>Microcoleaceae</taxon>
        <taxon>Lyngbya</taxon>
    </lineage>
</organism>
<dbReference type="AlphaFoldDB" id="A0A0C1V947"/>
<protein>
    <submittedName>
        <fullName evidence="1">Uncharacterized protein</fullName>
    </submittedName>
</protein>
<reference evidence="1" key="3">
    <citation type="submission" date="2020-02" db="EMBL/GenBank/DDBJ databases">
        <authorList>
            <person name="Sarangi A.N."/>
            <person name="Ghosh S."/>
            <person name="Mukherjee M."/>
            <person name="Tripathy S."/>
        </authorList>
    </citation>
    <scope>NUCLEOTIDE SEQUENCE</scope>
    <source>
        <strain evidence="1">BDU141951</strain>
    </source>
</reference>
<reference evidence="1" key="1">
    <citation type="submission" date="2014-11" db="EMBL/GenBank/DDBJ databases">
        <authorList>
            <person name="Malar M.C."/>
            <person name="Sen D."/>
            <person name="Tripathy S."/>
        </authorList>
    </citation>
    <scope>NUCLEOTIDE SEQUENCE</scope>
    <source>
        <strain evidence="1">BDU141951</strain>
    </source>
</reference>
<comment type="caution">
    <text evidence="1">The sequence shown here is derived from an EMBL/GenBank/DDBJ whole genome shotgun (WGS) entry which is preliminary data.</text>
</comment>
<evidence type="ECO:0000313" key="1">
    <source>
        <dbReference type="EMBL" id="NEV69104.1"/>
    </source>
</evidence>
<dbReference type="EMBL" id="JTHE02000003">
    <property type="protein sequence ID" value="NEV69104.1"/>
    <property type="molecule type" value="Genomic_DNA"/>
</dbReference>
<gene>
    <name evidence="1" type="ORF">QQ91_018545</name>
</gene>
<proteinExistence type="predicted"/>
<sequence>MSDISPLEGIELIDCAKANADNDVVIVAERCGYGQDVTAFQTALQQACTDIGINVEAIADLITPQQRVMTQGGLSISPDTASNL</sequence>
<accession>A0A0C1V947</accession>
<reference evidence="1" key="2">
    <citation type="journal article" date="2015" name="Genome Announc.">
        <title>Draft Genome Sequence of Filamentous Marine Cyanobacterium Lyngbya confervoides Strain BDU141951.</title>
        <authorList>
            <person name="Chandrababunaidu M.M."/>
            <person name="Sen D."/>
            <person name="Tripathy S."/>
        </authorList>
    </citation>
    <scope>NUCLEOTIDE SEQUENCE</scope>
    <source>
        <strain evidence="1">BDU141951</strain>
    </source>
</reference>